<reference evidence="3" key="1">
    <citation type="submission" date="2020-07" db="EMBL/GenBank/DDBJ databases">
        <title>Multicomponent nature underlies the extraordinary mechanical properties of spider dragline silk.</title>
        <authorList>
            <person name="Kono N."/>
            <person name="Nakamura H."/>
            <person name="Mori M."/>
            <person name="Yoshida Y."/>
            <person name="Ohtoshi R."/>
            <person name="Malay A.D."/>
            <person name="Moran D.A.P."/>
            <person name="Tomita M."/>
            <person name="Numata K."/>
            <person name="Arakawa K."/>
        </authorList>
    </citation>
    <scope>NUCLEOTIDE SEQUENCE</scope>
</reference>
<keyword evidence="2" id="KW-0812">Transmembrane</keyword>
<proteinExistence type="predicted"/>
<feature type="non-terminal residue" evidence="3">
    <location>
        <position position="1"/>
    </location>
</feature>
<sequence>ITIIDDVKRKYKYLTNKTFSTEYFLTFSCSDFVIPNVSFSAMRFVIAFILVLALMSVVCEAVPANNQQGNQNQQNQKDNQQKNKQGAQNAKNGQGNQNGP</sequence>
<dbReference type="EMBL" id="BMAO01022310">
    <property type="protein sequence ID" value="GFQ81077.1"/>
    <property type="molecule type" value="Genomic_DNA"/>
</dbReference>
<organism evidence="3 4">
    <name type="scientific">Trichonephila clavata</name>
    <name type="common">Joro spider</name>
    <name type="synonym">Nephila clavata</name>
    <dbReference type="NCBI Taxonomy" id="2740835"/>
    <lineage>
        <taxon>Eukaryota</taxon>
        <taxon>Metazoa</taxon>
        <taxon>Ecdysozoa</taxon>
        <taxon>Arthropoda</taxon>
        <taxon>Chelicerata</taxon>
        <taxon>Arachnida</taxon>
        <taxon>Araneae</taxon>
        <taxon>Araneomorphae</taxon>
        <taxon>Entelegynae</taxon>
        <taxon>Araneoidea</taxon>
        <taxon>Nephilidae</taxon>
        <taxon>Trichonephila</taxon>
    </lineage>
</organism>
<evidence type="ECO:0000256" key="1">
    <source>
        <dbReference type="SAM" id="MobiDB-lite"/>
    </source>
</evidence>
<dbReference type="AlphaFoldDB" id="A0A8X6HTM7"/>
<comment type="caution">
    <text evidence="3">The sequence shown here is derived from an EMBL/GenBank/DDBJ whole genome shotgun (WGS) entry which is preliminary data.</text>
</comment>
<keyword evidence="2" id="KW-0472">Membrane</keyword>
<evidence type="ECO:0000313" key="4">
    <source>
        <dbReference type="Proteomes" id="UP000887116"/>
    </source>
</evidence>
<accession>A0A8X6HTM7</accession>
<dbReference type="OrthoDB" id="10517009at2759"/>
<dbReference type="Proteomes" id="UP000887116">
    <property type="component" value="Unassembled WGS sequence"/>
</dbReference>
<protein>
    <submittedName>
        <fullName evidence="3">Uncharacterized protein</fullName>
    </submittedName>
</protein>
<feature type="region of interest" description="Disordered" evidence="1">
    <location>
        <begin position="66"/>
        <end position="100"/>
    </location>
</feature>
<evidence type="ECO:0000313" key="3">
    <source>
        <dbReference type="EMBL" id="GFQ81077.1"/>
    </source>
</evidence>
<evidence type="ECO:0000256" key="2">
    <source>
        <dbReference type="SAM" id="Phobius"/>
    </source>
</evidence>
<name>A0A8X6HTM7_TRICU</name>
<feature type="transmembrane region" description="Helical" evidence="2">
    <location>
        <begin position="41"/>
        <end position="62"/>
    </location>
</feature>
<keyword evidence="4" id="KW-1185">Reference proteome</keyword>
<gene>
    <name evidence="3" type="ORF">TNCT_421251</name>
</gene>
<keyword evidence="2" id="KW-1133">Transmembrane helix</keyword>